<keyword evidence="2" id="KW-1185">Reference proteome</keyword>
<dbReference type="HOGENOM" id="CLU_2019234_0_0_1"/>
<name>K3YAV1_SETIT</name>
<sequence>MLPPATADVLGQILLACQSLLRSRRSTPRRDLGIGMSGRWLLRGCRPGPAAVAGRPPAAVPEFLLFGIDDGAFQFALLNFDIIFPVFAPICEALMNQSFDKFPSSKMRFAEFDPTLSFLPCVL</sequence>
<dbReference type="EMBL" id="AGNK02004311">
    <property type="status" value="NOT_ANNOTATED_CDS"/>
    <property type="molecule type" value="Genomic_DNA"/>
</dbReference>
<dbReference type="Proteomes" id="UP000004995">
    <property type="component" value="Unassembled WGS sequence"/>
</dbReference>
<dbReference type="EnsemblPlants" id="KQK96971">
    <property type="protein sequence ID" value="KQK96971"/>
    <property type="gene ID" value="SETIT_011343mg"/>
</dbReference>
<proteinExistence type="predicted"/>
<accession>K3YAV1</accession>
<organism evidence="1 2">
    <name type="scientific">Setaria italica</name>
    <name type="common">Foxtail millet</name>
    <name type="synonym">Panicum italicum</name>
    <dbReference type="NCBI Taxonomy" id="4555"/>
    <lineage>
        <taxon>Eukaryota</taxon>
        <taxon>Viridiplantae</taxon>
        <taxon>Streptophyta</taxon>
        <taxon>Embryophyta</taxon>
        <taxon>Tracheophyta</taxon>
        <taxon>Spermatophyta</taxon>
        <taxon>Magnoliopsida</taxon>
        <taxon>Liliopsida</taxon>
        <taxon>Poales</taxon>
        <taxon>Poaceae</taxon>
        <taxon>PACMAD clade</taxon>
        <taxon>Panicoideae</taxon>
        <taxon>Panicodae</taxon>
        <taxon>Paniceae</taxon>
        <taxon>Cenchrinae</taxon>
        <taxon>Setaria</taxon>
    </lineage>
</organism>
<protein>
    <submittedName>
        <fullName evidence="1">Uncharacterized protein</fullName>
    </submittedName>
</protein>
<dbReference type="InParanoid" id="K3YAV1"/>
<evidence type="ECO:0000313" key="1">
    <source>
        <dbReference type="EnsemblPlants" id="KQK96971"/>
    </source>
</evidence>
<evidence type="ECO:0000313" key="2">
    <source>
        <dbReference type="Proteomes" id="UP000004995"/>
    </source>
</evidence>
<dbReference type="Gramene" id="KQK96971">
    <property type="protein sequence ID" value="KQK96971"/>
    <property type="gene ID" value="SETIT_011343mg"/>
</dbReference>
<reference evidence="1" key="2">
    <citation type="submission" date="2018-08" db="UniProtKB">
        <authorList>
            <consortium name="EnsemblPlants"/>
        </authorList>
    </citation>
    <scope>IDENTIFICATION</scope>
    <source>
        <strain evidence="1">Yugu1</strain>
    </source>
</reference>
<reference evidence="2" key="1">
    <citation type="journal article" date="2012" name="Nat. Biotechnol.">
        <title>Reference genome sequence of the model plant Setaria.</title>
        <authorList>
            <person name="Bennetzen J.L."/>
            <person name="Schmutz J."/>
            <person name="Wang H."/>
            <person name="Percifield R."/>
            <person name="Hawkins J."/>
            <person name="Pontaroli A.C."/>
            <person name="Estep M."/>
            <person name="Feng L."/>
            <person name="Vaughn J.N."/>
            <person name="Grimwood J."/>
            <person name="Jenkins J."/>
            <person name="Barry K."/>
            <person name="Lindquist E."/>
            <person name="Hellsten U."/>
            <person name="Deshpande S."/>
            <person name="Wang X."/>
            <person name="Wu X."/>
            <person name="Mitros T."/>
            <person name="Triplett J."/>
            <person name="Yang X."/>
            <person name="Ye C.Y."/>
            <person name="Mauro-Herrera M."/>
            <person name="Wang L."/>
            <person name="Li P."/>
            <person name="Sharma M."/>
            <person name="Sharma R."/>
            <person name="Ronald P.C."/>
            <person name="Panaud O."/>
            <person name="Kellogg E.A."/>
            <person name="Brutnell T.P."/>
            <person name="Doust A.N."/>
            <person name="Tuskan G.A."/>
            <person name="Rokhsar D."/>
            <person name="Devos K.M."/>
        </authorList>
    </citation>
    <scope>NUCLEOTIDE SEQUENCE [LARGE SCALE GENOMIC DNA]</scope>
    <source>
        <strain evidence="2">cv. Yugu1</strain>
    </source>
</reference>
<dbReference type="AlphaFoldDB" id="K3YAV1"/>